<dbReference type="PANTHER" id="PTHR47130:SF3">
    <property type="entry name" value="ZONA PELLUCIDA PROTEIN"/>
    <property type="match status" value="1"/>
</dbReference>
<dbReference type="InterPro" id="IPR017977">
    <property type="entry name" value="ZP_dom_CS"/>
</dbReference>
<dbReference type="GO" id="GO:0005576">
    <property type="term" value="C:extracellular region"/>
    <property type="evidence" value="ECO:0007669"/>
    <property type="project" value="UniProtKB-SubCell"/>
</dbReference>
<dbReference type="Gene3D" id="2.60.40.4100">
    <property type="entry name" value="Zona pellucida, ZP-C domain"/>
    <property type="match status" value="1"/>
</dbReference>
<dbReference type="Pfam" id="PF23344">
    <property type="entry name" value="ZP-N"/>
    <property type="match status" value="1"/>
</dbReference>
<evidence type="ECO:0000256" key="3">
    <source>
        <dbReference type="ARBA" id="ARBA00022475"/>
    </source>
</evidence>
<dbReference type="GeneTree" id="ENSGT00940000163503"/>
<dbReference type="SMART" id="SM00241">
    <property type="entry name" value="ZP"/>
    <property type="match status" value="1"/>
</dbReference>
<dbReference type="GeneID" id="105015350"/>
<dbReference type="InterPro" id="IPR055356">
    <property type="entry name" value="ZP-N"/>
</dbReference>
<reference evidence="10" key="2">
    <citation type="submission" date="2025-08" db="UniProtKB">
        <authorList>
            <consortium name="Ensembl"/>
        </authorList>
    </citation>
    <scope>IDENTIFICATION</scope>
</reference>
<dbReference type="PANTHER" id="PTHR47130">
    <property type="entry name" value="SI:DKEY-19B23.11-RELATED"/>
    <property type="match status" value="1"/>
</dbReference>
<feature type="chain" id="PRO_5044255466" description="ZP domain-containing protein" evidence="8">
    <location>
        <begin position="22"/>
        <end position="895"/>
    </location>
</feature>
<organism evidence="10 11">
    <name type="scientific">Esox lucius</name>
    <name type="common">Northern pike</name>
    <dbReference type="NCBI Taxonomy" id="8010"/>
    <lineage>
        <taxon>Eukaryota</taxon>
        <taxon>Metazoa</taxon>
        <taxon>Chordata</taxon>
        <taxon>Craniata</taxon>
        <taxon>Vertebrata</taxon>
        <taxon>Euteleostomi</taxon>
        <taxon>Actinopterygii</taxon>
        <taxon>Neopterygii</taxon>
        <taxon>Teleostei</taxon>
        <taxon>Protacanthopterygii</taxon>
        <taxon>Esociformes</taxon>
        <taxon>Esocidae</taxon>
        <taxon>Esox</taxon>
    </lineage>
</organism>
<dbReference type="Ensembl" id="ENSELUT00000109013.1">
    <property type="protein sequence ID" value="ENSELUP00000088357.1"/>
    <property type="gene ID" value="ENSELUG00000014721.3"/>
</dbReference>
<evidence type="ECO:0000256" key="2">
    <source>
        <dbReference type="ARBA" id="ARBA00004613"/>
    </source>
</evidence>
<evidence type="ECO:0000256" key="4">
    <source>
        <dbReference type="ARBA" id="ARBA00022525"/>
    </source>
</evidence>
<feature type="signal peptide" evidence="8">
    <location>
        <begin position="1"/>
        <end position="21"/>
    </location>
</feature>
<dbReference type="PROSITE" id="PS51034">
    <property type="entry name" value="ZP_2"/>
    <property type="match status" value="1"/>
</dbReference>
<protein>
    <recommendedName>
        <fullName evidence="9">ZP domain-containing protein</fullName>
    </recommendedName>
</protein>
<dbReference type="AlphaFoldDB" id="A0AAY5KPF8"/>
<keyword evidence="7" id="KW-0325">Glycoprotein</keyword>
<dbReference type="InterPro" id="IPR058876">
    <property type="entry name" value="Ig-like_ZP"/>
</dbReference>
<evidence type="ECO:0000313" key="11">
    <source>
        <dbReference type="Proteomes" id="UP000265140"/>
    </source>
</evidence>
<dbReference type="InterPro" id="IPR001507">
    <property type="entry name" value="ZP_dom"/>
</dbReference>
<dbReference type="PROSITE" id="PS00682">
    <property type="entry name" value="ZP_1"/>
    <property type="match status" value="1"/>
</dbReference>
<dbReference type="Pfam" id="PF00100">
    <property type="entry name" value="Zona_pellucida"/>
    <property type="match status" value="1"/>
</dbReference>
<dbReference type="PRINTS" id="PR00023">
    <property type="entry name" value="ZPELLUCIDA"/>
</dbReference>
<dbReference type="RefSeq" id="XP_010876744.2">
    <property type="nucleotide sequence ID" value="XM_010878442.4"/>
</dbReference>
<evidence type="ECO:0000259" key="9">
    <source>
        <dbReference type="PROSITE" id="PS51034"/>
    </source>
</evidence>
<keyword evidence="6" id="KW-1015">Disulfide bond</keyword>
<reference evidence="10" key="3">
    <citation type="submission" date="2025-09" db="UniProtKB">
        <authorList>
            <consortium name="Ensembl"/>
        </authorList>
    </citation>
    <scope>IDENTIFICATION</scope>
</reference>
<keyword evidence="5" id="KW-0472">Membrane</keyword>
<keyword evidence="8" id="KW-0732">Signal</keyword>
<evidence type="ECO:0000313" key="10">
    <source>
        <dbReference type="Ensembl" id="ENSELUP00000088357.1"/>
    </source>
</evidence>
<dbReference type="GO" id="GO:0005886">
    <property type="term" value="C:plasma membrane"/>
    <property type="evidence" value="ECO:0007669"/>
    <property type="project" value="UniProtKB-SubCell"/>
</dbReference>
<sequence length="895" mass="100155">MGCFLGSGWFCILMVSVSVKAQQMSSTKDHKPECLGNIVRLHVAAVLGNVNSIVNDSKVIELTPNLAAQCGFRYKFDRMGNAMLFASLLNCLAQSKDDKTLNLATQLRLHGKLMPVDYTCSYTWASREILCDDVYMEVSVRRTLPEIQSLSEQRAGARFSDPRGGAKAAASGYKMSKVVFSPSNKALRVDEVQRKGYAIANTPTRLVLRSPHGKEETYLQNVAGVPMKVLSTSIFFEQKWLVAQVDATVACPTQGSVTFTPELITWYLPRHIDPLFSSDAFTMLELYMGIDGKRLDKQEMAARKYSVSLMEVHVIVKIPVGAVGGYYKSHVQDNQYFSTYAIEPMLELLWIEEDSHEDTRYKVLFPITTPPVARPLLVLNYTPLDAVPEQALVFKLGTFNLDVELVNVTLSTGVLTVAECNARGFNVQEEMSEDNLSKSFSMAVPFMDPAVFHENRPEQGVTSFTLHLIYGLVVLPENMAFSHSASVNAILMNVVPHSISGVCDQENFYITVNYGNQAPLFEVMVGGWLLTAELAEQYVTEGESRITLTVPFSAPQTVFESIHASAVRSRLSVALLNPFTNVTMKDFTLGCTFHKRLTECFSNGTMTALAVKVESTPSLNPGQLTLTDRSCGPDYSDDRFAYFSFNVNSCGTTRKFIDDLILYENEISLPDKLKVKTASGLDDDYHLTVSCYYMINNTQSLAYHRKPCNNEPSAKTESQLLVVMRIATDASYKTFHQVEEYPVVRYLRQPLHIEVELTRSTDPEVELVLDHCWATLDKDRNSKPRWNLIIKGCEYPEDPYRVVFNTVVADSRVLYPSHFKRFEVHIAAFTGDVDELTDKIFVHCDVFICDPSSPVKGQCSGQCVNQNNSKRGQRQVKSTAEEPRLYISSGVIFLA</sequence>
<dbReference type="Gene3D" id="2.60.40.3210">
    <property type="entry name" value="Zona pellucida, ZP-N domain"/>
    <property type="match status" value="1"/>
</dbReference>
<dbReference type="InterPro" id="IPR042235">
    <property type="entry name" value="ZP-C_dom"/>
</dbReference>
<dbReference type="Proteomes" id="UP000265140">
    <property type="component" value="Chromosome 14"/>
</dbReference>
<evidence type="ECO:0000256" key="1">
    <source>
        <dbReference type="ARBA" id="ARBA00004236"/>
    </source>
</evidence>
<evidence type="ECO:0000256" key="6">
    <source>
        <dbReference type="ARBA" id="ARBA00023157"/>
    </source>
</evidence>
<name>A0AAY5KPF8_ESOLU</name>
<evidence type="ECO:0000256" key="5">
    <source>
        <dbReference type="ARBA" id="ARBA00023136"/>
    </source>
</evidence>
<dbReference type="InterPro" id="IPR048290">
    <property type="entry name" value="ZP_chr"/>
</dbReference>
<keyword evidence="11" id="KW-1185">Reference proteome</keyword>
<comment type="subcellular location">
    <subcellularLocation>
        <location evidence="1">Cell membrane</location>
    </subcellularLocation>
    <subcellularLocation>
        <location evidence="2">Secreted</location>
    </subcellularLocation>
</comment>
<feature type="domain" description="ZP" evidence="9">
    <location>
        <begin position="599"/>
        <end position="866"/>
    </location>
</feature>
<dbReference type="KEGG" id="els:105015350"/>
<accession>A0AAY5KPF8</accession>
<keyword evidence="4" id="KW-0964">Secreted</keyword>
<keyword evidence="3" id="KW-1003">Cell membrane</keyword>
<evidence type="ECO:0000256" key="8">
    <source>
        <dbReference type="SAM" id="SignalP"/>
    </source>
</evidence>
<proteinExistence type="predicted"/>
<dbReference type="InterPro" id="IPR055355">
    <property type="entry name" value="ZP-C"/>
</dbReference>
<evidence type="ECO:0000256" key="7">
    <source>
        <dbReference type="ARBA" id="ARBA00023180"/>
    </source>
</evidence>
<reference evidence="10 11" key="1">
    <citation type="submission" date="2020-02" db="EMBL/GenBank/DDBJ databases">
        <title>Esox lucius (northern pike) genome, fEsoLuc1, primary haplotype.</title>
        <authorList>
            <person name="Myers G."/>
            <person name="Karagic N."/>
            <person name="Meyer A."/>
            <person name="Pippel M."/>
            <person name="Reichard M."/>
            <person name="Winkler S."/>
            <person name="Tracey A."/>
            <person name="Sims Y."/>
            <person name="Howe K."/>
            <person name="Rhie A."/>
            <person name="Formenti G."/>
            <person name="Durbin R."/>
            <person name="Fedrigo O."/>
            <person name="Jarvis E.D."/>
        </authorList>
    </citation>
    <scope>NUCLEOTIDE SEQUENCE [LARGE SCALE GENOMIC DNA]</scope>
</reference>
<dbReference type="Pfam" id="PF26562">
    <property type="entry name" value="Ig-like"/>
    <property type="match status" value="1"/>
</dbReference>